<proteinExistence type="predicted"/>
<evidence type="ECO:0000313" key="2">
    <source>
        <dbReference type="EMBL" id="MCT7968419.1"/>
    </source>
</evidence>
<protein>
    <submittedName>
        <fullName evidence="2">Uncharacterized protein</fullName>
    </submittedName>
</protein>
<feature type="transmembrane region" description="Helical" evidence="1">
    <location>
        <begin position="12"/>
        <end position="33"/>
    </location>
</feature>
<evidence type="ECO:0000313" key="3">
    <source>
        <dbReference type="Proteomes" id="UP001525890"/>
    </source>
</evidence>
<dbReference type="EMBL" id="JAMXFF010000031">
    <property type="protein sequence ID" value="MCT7968419.1"/>
    <property type="molecule type" value="Genomic_DNA"/>
</dbReference>
<dbReference type="RefSeq" id="WP_368007937.1">
    <property type="nucleotide sequence ID" value="NZ_JAMXFF010000031.1"/>
</dbReference>
<evidence type="ECO:0000256" key="1">
    <source>
        <dbReference type="SAM" id="Phobius"/>
    </source>
</evidence>
<keyword evidence="1" id="KW-1133">Transmembrane helix</keyword>
<keyword evidence="3" id="KW-1185">Reference proteome</keyword>
<name>A0ABT2MUK1_9CYAN</name>
<dbReference type="Proteomes" id="UP001525890">
    <property type="component" value="Unassembled WGS sequence"/>
</dbReference>
<keyword evidence="1" id="KW-0812">Transmembrane</keyword>
<reference evidence="2 3" key="1">
    <citation type="journal article" date="2022" name="Front. Microbiol.">
        <title>High genomic differentiation and limited gene flow indicate recent cryptic speciation within the genus Laspinema (cyanobacteria).</title>
        <authorList>
            <person name="Stanojkovic A."/>
            <person name="Skoupy S."/>
            <person name="Skaloud P."/>
            <person name="Dvorak P."/>
        </authorList>
    </citation>
    <scope>NUCLEOTIDE SEQUENCE [LARGE SCALE GENOMIC DNA]</scope>
    <source>
        <strain evidence="2 3">D2a</strain>
    </source>
</reference>
<keyword evidence="1" id="KW-0472">Membrane</keyword>
<comment type="caution">
    <text evidence="2">The sequence shown here is derived from an EMBL/GenBank/DDBJ whole genome shotgun (WGS) entry which is preliminary data.</text>
</comment>
<accession>A0ABT2MUK1</accession>
<organism evidence="2 3">
    <name type="scientific">Laspinema palackyanum D2a</name>
    <dbReference type="NCBI Taxonomy" id="2953684"/>
    <lineage>
        <taxon>Bacteria</taxon>
        <taxon>Bacillati</taxon>
        <taxon>Cyanobacteriota</taxon>
        <taxon>Cyanophyceae</taxon>
        <taxon>Oscillatoriophycideae</taxon>
        <taxon>Oscillatoriales</taxon>
        <taxon>Laspinemataceae</taxon>
        <taxon>Laspinema</taxon>
        <taxon>Laspinema palackyanum</taxon>
    </lineage>
</organism>
<gene>
    <name evidence="2" type="ORF">NG799_19095</name>
</gene>
<sequence length="77" mass="8632">MQKPENNNPKNDLNGILVVLVEVALMIVIVAAVTDPVTSICCQLTVNKTVTVQNASRIHECVKRFVKRSNKRDDDRK</sequence>